<dbReference type="STRING" id="1123510.GCA_000620025_02013"/>
<evidence type="ECO:0000313" key="12">
    <source>
        <dbReference type="EMBL" id="BBG29470.1"/>
    </source>
</evidence>
<keyword evidence="5" id="KW-0574">Periplasm</keyword>
<evidence type="ECO:0000256" key="2">
    <source>
        <dbReference type="ARBA" id="ARBA00007399"/>
    </source>
</evidence>
<comment type="subcellular location">
    <subcellularLocation>
        <location evidence="1 8">Periplasm</location>
    </subcellularLocation>
</comment>
<feature type="domain" description="Pili assembly chaperone C-terminal" evidence="11">
    <location>
        <begin position="177"/>
        <end position="230"/>
    </location>
</feature>
<dbReference type="PANTHER" id="PTHR30251">
    <property type="entry name" value="PILUS ASSEMBLY CHAPERONE"/>
    <property type="match status" value="1"/>
</dbReference>
<gene>
    <name evidence="12" type="ORF">ZBT109_0694</name>
</gene>
<dbReference type="InterPro" id="IPR050643">
    <property type="entry name" value="Periplasmic_pilus_chap"/>
</dbReference>
<comment type="similarity">
    <text evidence="2 8">Belongs to the periplasmic pilus chaperone family.</text>
</comment>
<sequence>MPIAKGRDLCRRAALSAGAVVMAVAGLNASAHAGGVALGATRLVYNASERQASLPVINSDTQHVFLLQSWIEDIDGKRSGDFAVTPPLFVIKPGSENTLRLIHVGAPLPADRETAYWISVKAIPARDQNRPADQSTLQLSFTSRIKLFYRPEGLQPSADDAQSMLALAREQGAIVAHNPTPYYITMVNVRLDSRDAASVMVPPKGTASLPDSATSHTVAFQTINDYGAVTRVQQKTLP</sequence>
<dbReference type="GO" id="GO:0071555">
    <property type="term" value="P:cell wall organization"/>
    <property type="evidence" value="ECO:0007669"/>
    <property type="project" value="InterPro"/>
</dbReference>
<dbReference type="AlphaFoldDB" id="A0A348HCW8"/>
<evidence type="ECO:0000256" key="3">
    <source>
        <dbReference type="ARBA" id="ARBA00022558"/>
    </source>
</evidence>
<keyword evidence="6 8" id="KW-0143">Chaperone</keyword>
<organism evidence="12 13">
    <name type="scientific">Zymobacter palmae</name>
    <dbReference type="NCBI Taxonomy" id="33074"/>
    <lineage>
        <taxon>Bacteria</taxon>
        <taxon>Pseudomonadati</taxon>
        <taxon>Pseudomonadota</taxon>
        <taxon>Gammaproteobacteria</taxon>
        <taxon>Oceanospirillales</taxon>
        <taxon>Halomonadaceae</taxon>
        <taxon>Zymobacter group</taxon>
        <taxon>Zymobacter</taxon>
    </lineage>
</organism>
<evidence type="ECO:0000256" key="1">
    <source>
        <dbReference type="ARBA" id="ARBA00004418"/>
    </source>
</evidence>
<dbReference type="Pfam" id="PF00345">
    <property type="entry name" value="PapD_N"/>
    <property type="match status" value="1"/>
</dbReference>
<dbReference type="FunFam" id="2.60.40.10:FF:000458">
    <property type="entry name" value="Molecular chaperone FimC"/>
    <property type="match status" value="1"/>
</dbReference>
<feature type="domain" description="Pili assembly chaperone N-terminal" evidence="10">
    <location>
        <begin position="35"/>
        <end position="154"/>
    </location>
</feature>
<protein>
    <submittedName>
        <fullName evidence="12">P pilus assembly protein, chaperone PapD</fullName>
    </submittedName>
</protein>
<evidence type="ECO:0000256" key="9">
    <source>
        <dbReference type="SAM" id="SignalP"/>
    </source>
</evidence>
<name>A0A348HCW8_9GAMM</name>
<dbReference type="InterPro" id="IPR001829">
    <property type="entry name" value="Pili_assmbl_chaperone_bac"/>
</dbReference>
<dbReference type="PROSITE" id="PS00635">
    <property type="entry name" value="PILI_CHAPERONE"/>
    <property type="match status" value="1"/>
</dbReference>
<keyword evidence="7" id="KW-0393">Immunoglobulin domain</keyword>
<evidence type="ECO:0000259" key="11">
    <source>
        <dbReference type="Pfam" id="PF02753"/>
    </source>
</evidence>
<keyword evidence="3" id="KW-1029">Fimbrium biogenesis</keyword>
<reference evidence="12 13" key="1">
    <citation type="submission" date="2018-09" db="EMBL/GenBank/DDBJ databases">
        <title>Zymobacter palmae IAM14233 (=T109) whole genome analysis.</title>
        <authorList>
            <person name="Yanase H."/>
        </authorList>
    </citation>
    <scope>NUCLEOTIDE SEQUENCE [LARGE SCALE GENOMIC DNA]</scope>
    <source>
        <strain evidence="12 13">IAM14233</strain>
    </source>
</reference>
<dbReference type="Proteomes" id="UP000267342">
    <property type="component" value="Chromosome"/>
</dbReference>
<dbReference type="InterPro" id="IPR018046">
    <property type="entry name" value="Pili_assmbl_chaperone_CS"/>
</dbReference>
<keyword evidence="13" id="KW-1185">Reference proteome</keyword>
<dbReference type="SUPFAM" id="SSF49584">
    <property type="entry name" value="Periplasmic chaperone C-domain"/>
    <property type="match status" value="1"/>
</dbReference>
<dbReference type="InterPro" id="IPR016148">
    <property type="entry name" value="Pili_assmbl_chaperone_C"/>
</dbReference>
<dbReference type="KEGG" id="zpl:ZBT109_0694"/>
<feature type="chain" id="PRO_5016990340" evidence="9">
    <location>
        <begin position="34"/>
        <end position="238"/>
    </location>
</feature>
<dbReference type="InterPro" id="IPR036316">
    <property type="entry name" value="Pili_assmbl_chap_C_dom_sf"/>
</dbReference>
<dbReference type="RefSeq" id="WP_051523788.1">
    <property type="nucleotide sequence ID" value="NZ_AP018933.1"/>
</dbReference>
<dbReference type="PANTHER" id="PTHR30251:SF2">
    <property type="entry name" value="FIMBRIAL CHAPERONE YADV-RELATED"/>
    <property type="match status" value="1"/>
</dbReference>
<keyword evidence="4 9" id="KW-0732">Signal</keyword>
<feature type="signal peptide" evidence="9">
    <location>
        <begin position="1"/>
        <end position="33"/>
    </location>
</feature>
<dbReference type="PRINTS" id="PR00969">
    <property type="entry name" value="CHAPERONPILI"/>
</dbReference>
<evidence type="ECO:0000256" key="4">
    <source>
        <dbReference type="ARBA" id="ARBA00022729"/>
    </source>
</evidence>
<dbReference type="SUPFAM" id="SSF49354">
    <property type="entry name" value="PapD-like"/>
    <property type="match status" value="1"/>
</dbReference>
<dbReference type="Gene3D" id="2.60.40.10">
    <property type="entry name" value="Immunoglobulins"/>
    <property type="match status" value="2"/>
</dbReference>
<dbReference type="InterPro" id="IPR008962">
    <property type="entry name" value="PapD-like_sf"/>
</dbReference>
<dbReference type="GO" id="GO:0030288">
    <property type="term" value="C:outer membrane-bounded periplasmic space"/>
    <property type="evidence" value="ECO:0007669"/>
    <property type="project" value="InterPro"/>
</dbReference>
<evidence type="ECO:0000256" key="7">
    <source>
        <dbReference type="ARBA" id="ARBA00023319"/>
    </source>
</evidence>
<dbReference type="EMBL" id="AP018933">
    <property type="protein sequence ID" value="BBG29470.1"/>
    <property type="molecule type" value="Genomic_DNA"/>
</dbReference>
<evidence type="ECO:0000256" key="6">
    <source>
        <dbReference type="ARBA" id="ARBA00023186"/>
    </source>
</evidence>
<dbReference type="InterPro" id="IPR016147">
    <property type="entry name" value="Pili_assmbl_chaperone_N"/>
</dbReference>
<evidence type="ECO:0000256" key="8">
    <source>
        <dbReference type="RuleBase" id="RU003918"/>
    </source>
</evidence>
<evidence type="ECO:0000313" key="13">
    <source>
        <dbReference type="Proteomes" id="UP000267342"/>
    </source>
</evidence>
<evidence type="ECO:0000256" key="5">
    <source>
        <dbReference type="ARBA" id="ARBA00022764"/>
    </source>
</evidence>
<accession>A0A348HCW8</accession>
<proteinExistence type="inferred from homology"/>
<dbReference type="InterPro" id="IPR013783">
    <property type="entry name" value="Ig-like_fold"/>
</dbReference>
<evidence type="ECO:0000259" key="10">
    <source>
        <dbReference type="Pfam" id="PF00345"/>
    </source>
</evidence>
<dbReference type="Pfam" id="PF02753">
    <property type="entry name" value="PapD_C"/>
    <property type="match status" value="1"/>
</dbReference>